<dbReference type="PROSITE" id="PS00687">
    <property type="entry name" value="ALDEHYDE_DEHYDR_GLU"/>
    <property type="match status" value="1"/>
</dbReference>
<dbReference type="InterPro" id="IPR016163">
    <property type="entry name" value="Ald_DH_C"/>
</dbReference>
<protein>
    <submittedName>
        <fullName evidence="7">Succinate-semialdehyde dehydrogenase (NADP(+))</fullName>
    </submittedName>
</protein>
<evidence type="ECO:0000256" key="2">
    <source>
        <dbReference type="ARBA" id="ARBA00023002"/>
    </source>
</evidence>
<feature type="compositionally biased region" description="Polar residues" evidence="5">
    <location>
        <begin position="18"/>
        <end position="31"/>
    </location>
</feature>
<sequence>MLTGRSYPRVTGGVVTSTLPAKAASSTSQRGTIGGVPGAPSRTRAQALLARVTGGNDTGGTEMQAPFTGNPIATLPQATDAEARAAFSGARQAQRSWSAVPVAERQRILLRLQDLILDRRDEVLDLIQAETGKSRMDAFDEVAAAALCASYYGKHSAKLLGAKRRAGVLPVLTRTSEVRHPKGVVGIISPWNYPLALTALDVLPALAAGNAVVQKPDNQTCLSALWLHELACEAGLPEDAWTIVLGRGSVIGDAIVEESDYVGFTGSTPTGKRLAGQIAERLTSFSLELGGKNPMIVLDDAKVDAAAKGAVTACFSSAGQLCVSVERIYVHESVKEEFTRAFVAQTERLRLGAELDFSADMGSLTSADQLDTITRHVEDARGKGATVLTGGRARRELGPLFYEPTVLTDVTPEMTVYAEETFGPVVSIYGYTDLDEAVDRANATAYGLNASVWSRDGARGRAVAARIRAGTVNVNEGFAASFGSIDAPMGGVGDSGVGRRNGADGILRYTESQTIAAQRGMRLRPFRGMPPKLWTRLMSRGVKAMRHLPR</sequence>
<dbReference type="Gene3D" id="3.40.309.10">
    <property type="entry name" value="Aldehyde Dehydrogenase, Chain A, domain 2"/>
    <property type="match status" value="1"/>
</dbReference>
<dbReference type="FunFam" id="3.40.309.10:FF:000009">
    <property type="entry name" value="Aldehyde dehydrogenase A"/>
    <property type="match status" value="1"/>
</dbReference>
<evidence type="ECO:0000313" key="8">
    <source>
        <dbReference type="Proteomes" id="UP000582974"/>
    </source>
</evidence>
<dbReference type="Gene3D" id="3.40.605.10">
    <property type="entry name" value="Aldehyde Dehydrogenase, Chain A, domain 1"/>
    <property type="match status" value="1"/>
</dbReference>
<dbReference type="Pfam" id="PF00171">
    <property type="entry name" value="Aldedh"/>
    <property type="match status" value="1"/>
</dbReference>
<dbReference type="Proteomes" id="UP000582974">
    <property type="component" value="Unassembled WGS sequence"/>
</dbReference>
<dbReference type="InterPro" id="IPR016161">
    <property type="entry name" value="Ald_DH/histidinol_DH"/>
</dbReference>
<gene>
    <name evidence="7" type="ORF">H0B56_05160</name>
</gene>
<feature type="active site" evidence="3">
    <location>
        <position position="288"/>
    </location>
</feature>
<dbReference type="SUPFAM" id="SSF53720">
    <property type="entry name" value="ALDH-like"/>
    <property type="match status" value="1"/>
</dbReference>
<accession>A0A837ZW96</accession>
<name>A0A837ZW96_9PSEU</name>
<dbReference type="AlphaFoldDB" id="A0A837ZW96"/>
<proteinExistence type="inferred from homology"/>
<dbReference type="NCBIfam" id="NF006916">
    <property type="entry name" value="PRK09407.1"/>
    <property type="match status" value="1"/>
</dbReference>
<dbReference type="InterPro" id="IPR029510">
    <property type="entry name" value="Ald_DH_CS_GLU"/>
</dbReference>
<evidence type="ECO:0000256" key="5">
    <source>
        <dbReference type="SAM" id="MobiDB-lite"/>
    </source>
</evidence>
<keyword evidence="2 4" id="KW-0560">Oxidoreductase</keyword>
<keyword evidence="8" id="KW-1185">Reference proteome</keyword>
<feature type="domain" description="Aldehyde dehydrogenase" evidence="6">
    <location>
        <begin position="61"/>
        <end position="515"/>
    </location>
</feature>
<evidence type="ECO:0000256" key="3">
    <source>
        <dbReference type="PROSITE-ProRule" id="PRU10007"/>
    </source>
</evidence>
<comment type="similarity">
    <text evidence="1 4">Belongs to the aldehyde dehydrogenase family.</text>
</comment>
<evidence type="ECO:0000256" key="4">
    <source>
        <dbReference type="RuleBase" id="RU003345"/>
    </source>
</evidence>
<dbReference type="EMBL" id="JACCKD010000002">
    <property type="protein sequence ID" value="MBA0124926.1"/>
    <property type="molecule type" value="Genomic_DNA"/>
</dbReference>
<feature type="region of interest" description="Disordered" evidence="5">
    <location>
        <begin position="18"/>
        <end position="41"/>
    </location>
</feature>
<evidence type="ECO:0000256" key="1">
    <source>
        <dbReference type="ARBA" id="ARBA00009986"/>
    </source>
</evidence>
<dbReference type="InterPro" id="IPR016162">
    <property type="entry name" value="Ald_DH_N"/>
</dbReference>
<dbReference type="CDD" id="cd07101">
    <property type="entry name" value="ALDH_SSADH2_GabD2"/>
    <property type="match status" value="1"/>
</dbReference>
<reference evidence="7 8" key="1">
    <citation type="submission" date="2020-07" db="EMBL/GenBank/DDBJ databases">
        <title>Genome of Haloechinothrix sp.</title>
        <authorList>
            <person name="Tang S.-K."/>
            <person name="Yang L."/>
            <person name="Zhu W.-Y."/>
        </authorList>
    </citation>
    <scope>NUCLEOTIDE SEQUENCE [LARGE SCALE GENOMIC DNA]</scope>
    <source>
        <strain evidence="7 8">YIM 98757</strain>
    </source>
</reference>
<organism evidence="7 8">
    <name type="scientific">Haloechinothrix aidingensis</name>
    <dbReference type="NCBI Taxonomy" id="2752311"/>
    <lineage>
        <taxon>Bacteria</taxon>
        <taxon>Bacillati</taxon>
        <taxon>Actinomycetota</taxon>
        <taxon>Actinomycetes</taxon>
        <taxon>Pseudonocardiales</taxon>
        <taxon>Pseudonocardiaceae</taxon>
        <taxon>Haloechinothrix</taxon>
    </lineage>
</organism>
<evidence type="ECO:0000313" key="7">
    <source>
        <dbReference type="EMBL" id="MBA0124926.1"/>
    </source>
</evidence>
<dbReference type="InterPro" id="IPR015590">
    <property type="entry name" value="Aldehyde_DH_dom"/>
</dbReference>
<evidence type="ECO:0000259" key="6">
    <source>
        <dbReference type="Pfam" id="PF00171"/>
    </source>
</evidence>
<dbReference type="GO" id="GO:0016620">
    <property type="term" value="F:oxidoreductase activity, acting on the aldehyde or oxo group of donors, NAD or NADP as acceptor"/>
    <property type="evidence" value="ECO:0007669"/>
    <property type="project" value="InterPro"/>
</dbReference>
<dbReference type="PANTHER" id="PTHR11699">
    <property type="entry name" value="ALDEHYDE DEHYDROGENASE-RELATED"/>
    <property type="match status" value="1"/>
</dbReference>
<comment type="caution">
    <text evidence="7">The sequence shown here is derived from an EMBL/GenBank/DDBJ whole genome shotgun (WGS) entry which is preliminary data.</text>
</comment>